<protein>
    <submittedName>
        <fullName evidence="1">Uncharacterized protein</fullName>
    </submittedName>
</protein>
<dbReference type="Proteomes" id="UP000727407">
    <property type="component" value="Unassembled WGS sequence"/>
</dbReference>
<evidence type="ECO:0000313" key="2">
    <source>
        <dbReference type="Proteomes" id="UP000727407"/>
    </source>
</evidence>
<reference evidence="1" key="1">
    <citation type="submission" date="2020-07" db="EMBL/GenBank/DDBJ databases">
        <title>Clarias magur genome sequencing, assembly and annotation.</title>
        <authorList>
            <person name="Kushwaha B."/>
            <person name="Kumar R."/>
            <person name="Das P."/>
            <person name="Joshi C.G."/>
            <person name="Kumar D."/>
            <person name="Nagpure N.S."/>
            <person name="Pandey M."/>
            <person name="Agarwal S."/>
            <person name="Srivastava S."/>
            <person name="Singh M."/>
            <person name="Sahoo L."/>
            <person name="Jayasankar P."/>
            <person name="Meher P.K."/>
            <person name="Koringa P.G."/>
            <person name="Iquebal M.A."/>
            <person name="Das S.P."/>
            <person name="Bit A."/>
            <person name="Patnaik S."/>
            <person name="Patel N."/>
            <person name="Shah T.M."/>
            <person name="Hinsu A."/>
            <person name="Jena J.K."/>
        </authorList>
    </citation>
    <scope>NUCLEOTIDE SEQUENCE</scope>
    <source>
        <strain evidence="1">CIFAMagur01</strain>
        <tissue evidence="1">Testis</tissue>
    </source>
</reference>
<name>A0A8J4XD41_CLAMG</name>
<gene>
    <name evidence="1" type="ORF">DAT39_006395</name>
</gene>
<dbReference type="EMBL" id="QNUK01000067">
    <property type="protein sequence ID" value="KAF5903813.1"/>
    <property type="molecule type" value="Genomic_DNA"/>
</dbReference>
<comment type="caution">
    <text evidence="1">The sequence shown here is derived from an EMBL/GenBank/DDBJ whole genome shotgun (WGS) entry which is preliminary data.</text>
</comment>
<keyword evidence="2" id="KW-1185">Reference proteome</keyword>
<accession>A0A8J4XD41</accession>
<organism evidence="1 2">
    <name type="scientific">Clarias magur</name>
    <name type="common">Asian catfish</name>
    <name type="synonym">Macropteronotus magur</name>
    <dbReference type="NCBI Taxonomy" id="1594786"/>
    <lineage>
        <taxon>Eukaryota</taxon>
        <taxon>Metazoa</taxon>
        <taxon>Chordata</taxon>
        <taxon>Craniata</taxon>
        <taxon>Vertebrata</taxon>
        <taxon>Euteleostomi</taxon>
        <taxon>Actinopterygii</taxon>
        <taxon>Neopterygii</taxon>
        <taxon>Teleostei</taxon>
        <taxon>Ostariophysi</taxon>
        <taxon>Siluriformes</taxon>
        <taxon>Clariidae</taxon>
        <taxon>Clarias</taxon>
    </lineage>
</organism>
<sequence>MGGCVRQRGGLRNKGRSGTNALYISRTCLHPFFPASFRDLRGISAWVARHSTHLLDNGGSDR</sequence>
<dbReference type="AlphaFoldDB" id="A0A8J4XD41"/>
<evidence type="ECO:0000313" key="1">
    <source>
        <dbReference type="EMBL" id="KAF5903813.1"/>
    </source>
</evidence>
<proteinExistence type="predicted"/>